<dbReference type="Proteomes" id="UP001150266">
    <property type="component" value="Unassembled WGS sequence"/>
</dbReference>
<evidence type="ECO:0000256" key="2">
    <source>
        <dbReference type="SAM" id="Phobius"/>
    </source>
</evidence>
<dbReference type="PANTHER" id="PTHR40465">
    <property type="entry name" value="CHROMOSOME 1, WHOLE GENOME SHOTGUN SEQUENCE"/>
    <property type="match status" value="1"/>
</dbReference>
<organism evidence="4 5">
    <name type="scientific">Lentinula aciculospora</name>
    <dbReference type="NCBI Taxonomy" id="153920"/>
    <lineage>
        <taxon>Eukaryota</taxon>
        <taxon>Fungi</taxon>
        <taxon>Dikarya</taxon>
        <taxon>Basidiomycota</taxon>
        <taxon>Agaricomycotina</taxon>
        <taxon>Agaricomycetes</taxon>
        <taxon>Agaricomycetidae</taxon>
        <taxon>Agaricales</taxon>
        <taxon>Marasmiineae</taxon>
        <taxon>Omphalotaceae</taxon>
        <taxon>Lentinula</taxon>
    </lineage>
</organism>
<feature type="domain" description="DUF6534" evidence="3">
    <location>
        <begin position="170"/>
        <end position="258"/>
    </location>
</feature>
<gene>
    <name evidence="4" type="ORF">J3R30DRAFT_616360</name>
</gene>
<evidence type="ECO:0000256" key="1">
    <source>
        <dbReference type="SAM" id="MobiDB-lite"/>
    </source>
</evidence>
<dbReference type="Pfam" id="PF20152">
    <property type="entry name" value="DUF6534"/>
    <property type="match status" value="1"/>
</dbReference>
<feature type="region of interest" description="Disordered" evidence="1">
    <location>
        <begin position="317"/>
        <end position="357"/>
    </location>
</feature>
<evidence type="ECO:0000259" key="3">
    <source>
        <dbReference type="Pfam" id="PF20152"/>
    </source>
</evidence>
<evidence type="ECO:0000313" key="5">
    <source>
        <dbReference type="Proteomes" id="UP001150266"/>
    </source>
</evidence>
<feature type="compositionally biased region" description="Polar residues" evidence="1">
    <location>
        <begin position="337"/>
        <end position="357"/>
    </location>
</feature>
<keyword evidence="5" id="KW-1185">Reference proteome</keyword>
<feature type="transmembrane region" description="Helical" evidence="2">
    <location>
        <begin position="20"/>
        <end position="43"/>
    </location>
</feature>
<feature type="transmembrane region" description="Helical" evidence="2">
    <location>
        <begin position="166"/>
        <end position="186"/>
    </location>
</feature>
<name>A0A9W9A7X7_9AGAR</name>
<proteinExistence type="predicted"/>
<keyword evidence="2" id="KW-1133">Transmembrane helix</keyword>
<dbReference type="InterPro" id="IPR045339">
    <property type="entry name" value="DUF6534"/>
</dbReference>
<sequence length="357" mass="39638">MSSTNACGVPSNIALITGPYVLGGVFSYGLFGILIVQLFFYQYTFYHRDPTWLKIFVWVLALLDLVITIMWTVFMWEILASHWGDPTILTNVKTAEVIPLLSGIVGSMAHFFYAWRIYRLTRSMVIPIPVILISLTTCAMAGYSGIKGAEIGTARFSEMDPEVSTWLGGSTLADFLITAVLVLQLFRYNKRSSSSQTRDALQRLITLTVETGLVTALTALLELLLFILFKENTLYFIPLFMLSKVYSNCLLATLNTRSIINHQTGSGNKHPLWVDLDDTGTFMHGPTFGPNPAVPTPPRVFVGTLVHHDRDIEMASLQDSKEEINISPPNAAKSRGRSSSGEVTFTDLSRHSSQLKS</sequence>
<accession>A0A9W9A7X7</accession>
<dbReference type="OrthoDB" id="3262409at2759"/>
<feature type="transmembrane region" description="Helical" evidence="2">
    <location>
        <begin position="55"/>
        <end position="78"/>
    </location>
</feature>
<evidence type="ECO:0000313" key="4">
    <source>
        <dbReference type="EMBL" id="KAJ4474839.1"/>
    </source>
</evidence>
<reference evidence="4" key="1">
    <citation type="submission" date="2022-08" db="EMBL/GenBank/DDBJ databases">
        <title>A Global Phylogenomic Analysis of the Shiitake Genus Lentinula.</title>
        <authorList>
            <consortium name="DOE Joint Genome Institute"/>
            <person name="Sierra-Patev S."/>
            <person name="Min B."/>
            <person name="Naranjo-Ortiz M."/>
            <person name="Looney B."/>
            <person name="Konkel Z."/>
            <person name="Slot J.C."/>
            <person name="Sakamoto Y."/>
            <person name="Steenwyk J.L."/>
            <person name="Rokas A."/>
            <person name="Carro J."/>
            <person name="Camarero S."/>
            <person name="Ferreira P."/>
            <person name="Molpeceres G."/>
            <person name="Ruiz-Duenas F.J."/>
            <person name="Serrano A."/>
            <person name="Henrissat B."/>
            <person name="Drula E."/>
            <person name="Hughes K.W."/>
            <person name="Mata J.L."/>
            <person name="Ishikawa N.K."/>
            <person name="Vargas-Isla R."/>
            <person name="Ushijima S."/>
            <person name="Smith C.A."/>
            <person name="Ahrendt S."/>
            <person name="Andreopoulos W."/>
            <person name="He G."/>
            <person name="Labutti K."/>
            <person name="Lipzen A."/>
            <person name="Ng V."/>
            <person name="Riley R."/>
            <person name="Sandor L."/>
            <person name="Barry K."/>
            <person name="Martinez A.T."/>
            <person name="Xiao Y."/>
            <person name="Gibbons J.G."/>
            <person name="Terashima K."/>
            <person name="Grigoriev I.V."/>
            <person name="Hibbett D.S."/>
        </authorList>
    </citation>
    <scope>NUCLEOTIDE SEQUENCE</scope>
    <source>
        <strain evidence="4">JLM2183</strain>
    </source>
</reference>
<feature type="transmembrane region" description="Helical" evidence="2">
    <location>
        <begin position="125"/>
        <end position="146"/>
    </location>
</feature>
<keyword evidence="2" id="KW-0472">Membrane</keyword>
<keyword evidence="2" id="KW-0812">Transmembrane</keyword>
<comment type="caution">
    <text evidence="4">The sequence shown here is derived from an EMBL/GenBank/DDBJ whole genome shotgun (WGS) entry which is preliminary data.</text>
</comment>
<dbReference type="AlphaFoldDB" id="A0A9W9A7X7"/>
<feature type="transmembrane region" description="Helical" evidence="2">
    <location>
        <begin position="98"/>
        <end position="118"/>
    </location>
</feature>
<protein>
    <recommendedName>
        <fullName evidence="3">DUF6534 domain-containing protein</fullName>
    </recommendedName>
</protein>
<feature type="transmembrane region" description="Helical" evidence="2">
    <location>
        <begin position="207"/>
        <end position="229"/>
    </location>
</feature>
<dbReference type="EMBL" id="JAOTPV010000015">
    <property type="protein sequence ID" value="KAJ4474839.1"/>
    <property type="molecule type" value="Genomic_DNA"/>
</dbReference>
<dbReference type="PANTHER" id="PTHR40465:SF1">
    <property type="entry name" value="DUF6534 DOMAIN-CONTAINING PROTEIN"/>
    <property type="match status" value="1"/>
</dbReference>